<reference evidence="4" key="1">
    <citation type="submission" date="2021-02" db="EMBL/GenBank/DDBJ databases">
        <authorList>
            <person name="Dougan E. K."/>
            <person name="Rhodes N."/>
            <person name="Thang M."/>
            <person name="Chan C."/>
        </authorList>
    </citation>
    <scope>NUCLEOTIDE SEQUENCE</scope>
</reference>
<feature type="transmembrane region" description="Helical" evidence="2">
    <location>
        <begin position="60"/>
        <end position="78"/>
    </location>
</feature>
<keyword evidence="6" id="KW-1185">Reference proteome</keyword>
<organism evidence="4 5">
    <name type="scientific">Polarella glacialis</name>
    <name type="common">Dinoflagellate</name>
    <dbReference type="NCBI Taxonomy" id="89957"/>
    <lineage>
        <taxon>Eukaryota</taxon>
        <taxon>Sar</taxon>
        <taxon>Alveolata</taxon>
        <taxon>Dinophyceae</taxon>
        <taxon>Suessiales</taxon>
        <taxon>Suessiaceae</taxon>
        <taxon>Polarella</taxon>
    </lineage>
</organism>
<keyword evidence="2" id="KW-1133">Transmembrane helix</keyword>
<feature type="region of interest" description="Disordered" evidence="1">
    <location>
        <begin position="92"/>
        <end position="120"/>
    </location>
</feature>
<protein>
    <submittedName>
        <fullName evidence="4">Uncharacterized protein</fullName>
    </submittedName>
</protein>
<feature type="transmembrane region" description="Helical" evidence="2">
    <location>
        <begin position="173"/>
        <end position="195"/>
    </location>
</feature>
<evidence type="ECO:0000313" key="6">
    <source>
        <dbReference type="Proteomes" id="UP000654075"/>
    </source>
</evidence>
<evidence type="ECO:0000313" key="4">
    <source>
        <dbReference type="EMBL" id="CAE8674281.1"/>
    </source>
</evidence>
<evidence type="ECO:0000256" key="1">
    <source>
        <dbReference type="SAM" id="MobiDB-lite"/>
    </source>
</evidence>
<dbReference type="AlphaFoldDB" id="A0A813JDN4"/>
<proteinExistence type="predicted"/>
<comment type="caution">
    <text evidence="4">The sequence shown here is derived from an EMBL/GenBank/DDBJ whole genome shotgun (WGS) entry which is preliminary data.</text>
</comment>
<keyword evidence="2" id="KW-0472">Membrane</keyword>
<evidence type="ECO:0000313" key="5">
    <source>
        <dbReference type="Proteomes" id="UP000626109"/>
    </source>
</evidence>
<evidence type="ECO:0000256" key="2">
    <source>
        <dbReference type="SAM" id="Phobius"/>
    </source>
</evidence>
<feature type="transmembrane region" description="Helical" evidence="2">
    <location>
        <begin position="202"/>
        <end position="222"/>
    </location>
</feature>
<name>A0A813JDN4_POLGL</name>
<gene>
    <name evidence="3" type="ORF">PGLA1383_LOCUS50833</name>
    <name evidence="4" type="ORF">PGLA2088_LOCUS18901</name>
</gene>
<dbReference type="Proteomes" id="UP000654075">
    <property type="component" value="Unassembled WGS sequence"/>
</dbReference>
<keyword evidence="2" id="KW-0812">Transmembrane</keyword>
<evidence type="ECO:0000313" key="3">
    <source>
        <dbReference type="EMBL" id="CAE8635232.1"/>
    </source>
</evidence>
<feature type="transmembrane region" description="Helical" evidence="2">
    <location>
        <begin position="129"/>
        <end position="153"/>
    </location>
</feature>
<sequence>MPGAFPDYRLFLRPPCTCLLATCTVAASVAAFNKEQTNKPLPSTIDADMASSHRPARRRLSWAIVVVLALSAAASWHFQSKLPAAALLSRGKEVSPDPTTSSEDGSGVEGHSGLLPQPRRRFGATAPPLLAAMMGFTIALFVVGPSITAGPMTTLPPGLALLLGQMVLLLRPGSFVVSVAVALLGFPLAHLCLLIPSGMLQYALPGVVGPAAGLLAALLLGGERALELCYPMVGMLVLAHGACLLRILKMGGW</sequence>
<dbReference type="Proteomes" id="UP000626109">
    <property type="component" value="Unassembled WGS sequence"/>
</dbReference>
<dbReference type="EMBL" id="CAJNNV010031263">
    <property type="protein sequence ID" value="CAE8635232.1"/>
    <property type="molecule type" value="Genomic_DNA"/>
</dbReference>
<accession>A0A813JDN4</accession>
<feature type="transmembrane region" description="Helical" evidence="2">
    <location>
        <begin position="228"/>
        <end position="248"/>
    </location>
</feature>
<dbReference type="EMBL" id="CAJNNW010024797">
    <property type="protein sequence ID" value="CAE8674281.1"/>
    <property type="molecule type" value="Genomic_DNA"/>
</dbReference>